<evidence type="ECO:0000313" key="2">
    <source>
        <dbReference type="Proteomes" id="UP000800200"/>
    </source>
</evidence>
<keyword evidence="2" id="KW-1185">Reference proteome</keyword>
<name>A0A6A6EI16_9PEZI</name>
<evidence type="ECO:0000313" key="1">
    <source>
        <dbReference type="EMBL" id="KAF2190963.1"/>
    </source>
</evidence>
<protein>
    <submittedName>
        <fullName evidence="1">Uncharacterized protein</fullName>
    </submittedName>
</protein>
<organism evidence="1 2">
    <name type="scientific">Zopfia rhizophila CBS 207.26</name>
    <dbReference type="NCBI Taxonomy" id="1314779"/>
    <lineage>
        <taxon>Eukaryota</taxon>
        <taxon>Fungi</taxon>
        <taxon>Dikarya</taxon>
        <taxon>Ascomycota</taxon>
        <taxon>Pezizomycotina</taxon>
        <taxon>Dothideomycetes</taxon>
        <taxon>Dothideomycetes incertae sedis</taxon>
        <taxon>Zopfiaceae</taxon>
        <taxon>Zopfia</taxon>
    </lineage>
</organism>
<dbReference type="EMBL" id="ML994617">
    <property type="protein sequence ID" value="KAF2190963.1"/>
    <property type="molecule type" value="Genomic_DNA"/>
</dbReference>
<gene>
    <name evidence="1" type="ORF">K469DRAFT_696728</name>
</gene>
<proteinExistence type="predicted"/>
<accession>A0A6A6EI16</accession>
<sequence>MLETEKARRDGCDILTFNNFLGRTWFPGGSGVKVGDTSLLNRFSYETVVPRRIAYISSSTFCATNFCYTQEFKGPDMASHRESTIVPTISVKILLTAFIAVHSNVGPHQNRVQLHPCQVSLKRQLYQRLLQVLHLGHSYELPKDFKPDDNHRPDIKFTPLIADKKELDFIPTEDLVQGIPELFCDFISTLLLNPNHTSKTSYLLSIKYPAY</sequence>
<dbReference type="AlphaFoldDB" id="A0A6A6EI16"/>
<dbReference type="Proteomes" id="UP000800200">
    <property type="component" value="Unassembled WGS sequence"/>
</dbReference>
<reference evidence="1" key="1">
    <citation type="journal article" date="2020" name="Stud. Mycol.">
        <title>101 Dothideomycetes genomes: a test case for predicting lifestyles and emergence of pathogens.</title>
        <authorList>
            <person name="Haridas S."/>
            <person name="Albert R."/>
            <person name="Binder M."/>
            <person name="Bloem J."/>
            <person name="Labutti K."/>
            <person name="Salamov A."/>
            <person name="Andreopoulos B."/>
            <person name="Baker S."/>
            <person name="Barry K."/>
            <person name="Bills G."/>
            <person name="Bluhm B."/>
            <person name="Cannon C."/>
            <person name="Castanera R."/>
            <person name="Culley D."/>
            <person name="Daum C."/>
            <person name="Ezra D."/>
            <person name="Gonzalez J."/>
            <person name="Henrissat B."/>
            <person name="Kuo A."/>
            <person name="Liang C."/>
            <person name="Lipzen A."/>
            <person name="Lutzoni F."/>
            <person name="Magnuson J."/>
            <person name="Mondo S."/>
            <person name="Nolan M."/>
            <person name="Ohm R."/>
            <person name="Pangilinan J."/>
            <person name="Park H.-J."/>
            <person name="Ramirez L."/>
            <person name="Alfaro M."/>
            <person name="Sun H."/>
            <person name="Tritt A."/>
            <person name="Yoshinaga Y."/>
            <person name="Zwiers L.-H."/>
            <person name="Turgeon B."/>
            <person name="Goodwin S."/>
            <person name="Spatafora J."/>
            <person name="Crous P."/>
            <person name="Grigoriev I."/>
        </authorList>
    </citation>
    <scope>NUCLEOTIDE SEQUENCE</scope>
    <source>
        <strain evidence="1">CBS 207.26</strain>
    </source>
</reference>